<dbReference type="PROSITE" id="PS51186">
    <property type="entry name" value="GNAT"/>
    <property type="match status" value="1"/>
</dbReference>
<dbReference type="InterPro" id="IPR016181">
    <property type="entry name" value="Acyl_CoA_acyltransferase"/>
</dbReference>
<dbReference type="InterPro" id="IPR000182">
    <property type="entry name" value="GNAT_dom"/>
</dbReference>
<protein>
    <submittedName>
        <fullName evidence="2">GNAT family N-acetyltransferase</fullName>
    </submittedName>
</protein>
<dbReference type="AlphaFoldDB" id="A0A2V1KAD4"/>
<dbReference type="Proteomes" id="UP000245283">
    <property type="component" value="Unassembled WGS sequence"/>
</dbReference>
<keyword evidence="3" id="KW-1185">Reference proteome</keyword>
<proteinExistence type="predicted"/>
<keyword evidence="2" id="KW-0808">Transferase</keyword>
<accession>A0A2V1KAD4</accession>
<feature type="domain" description="N-acetyltransferase" evidence="1">
    <location>
        <begin position="19"/>
        <end position="199"/>
    </location>
</feature>
<evidence type="ECO:0000313" key="2">
    <source>
        <dbReference type="EMBL" id="PWF27270.1"/>
    </source>
</evidence>
<dbReference type="Gene3D" id="3.40.630.30">
    <property type="match status" value="1"/>
</dbReference>
<dbReference type="InterPro" id="IPR051531">
    <property type="entry name" value="N-acetyltransferase"/>
</dbReference>
<dbReference type="OrthoDB" id="3533156at2"/>
<dbReference type="SUPFAM" id="SSF55729">
    <property type="entry name" value="Acyl-CoA N-acyltransferases (Nat)"/>
    <property type="match status" value="1"/>
</dbReference>
<dbReference type="PANTHER" id="PTHR43792:SF1">
    <property type="entry name" value="N-ACETYLTRANSFERASE DOMAIN-CONTAINING PROTEIN"/>
    <property type="match status" value="1"/>
</dbReference>
<dbReference type="RefSeq" id="WP_109092769.1">
    <property type="nucleotide sequence ID" value="NZ_QETB01000001.1"/>
</dbReference>
<organism evidence="2 3">
    <name type="scientific">Ancrocorticia populi</name>
    <dbReference type="NCBI Taxonomy" id="2175228"/>
    <lineage>
        <taxon>Bacteria</taxon>
        <taxon>Bacillati</taxon>
        <taxon>Actinomycetota</taxon>
        <taxon>Actinomycetes</taxon>
        <taxon>Actinomycetales</taxon>
        <taxon>Actinomycetaceae</taxon>
        <taxon>Ancrocorticia</taxon>
    </lineage>
</organism>
<evidence type="ECO:0000259" key="1">
    <source>
        <dbReference type="PROSITE" id="PS51186"/>
    </source>
</evidence>
<dbReference type="Pfam" id="PF13302">
    <property type="entry name" value="Acetyltransf_3"/>
    <property type="match status" value="1"/>
</dbReference>
<reference evidence="3" key="1">
    <citation type="submission" date="2018-05" db="EMBL/GenBank/DDBJ databases">
        <authorList>
            <person name="Li Y."/>
        </authorList>
    </citation>
    <scope>NUCLEOTIDE SEQUENCE [LARGE SCALE GENOMIC DNA]</scope>
    <source>
        <strain evidence="3">sk1b4</strain>
    </source>
</reference>
<dbReference type="GO" id="GO:0016747">
    <property type="term" value="F:acyltransferase activity, transferring groups other than amino-acyl groups"/>
    <property type="evidence" value="ECO:0007669"/>
    <property type="project" value="InterPro"/>
</dbReference>
<sequence>MTAEFDRDEDVFMLETERILLRGWHEDDLHDWITMNADPAVREYFPSVQSPEKSVEQALEFQDELVTNGFGLWAAETKDAVAYIDDRGKPAILPPATFIGFIGLHPLPAEVPTDISYEIGWRLTKEVWNQGLATEGARAARDYAFGIERLGHLGSYTTADNAPSRRVMEKIGMHLEREFTHPTLPDAQKDCVLYAMDRHQWELTNQGV</sequence>
<dbReference type="EMBL" id="QETB01000001">
    <property type="protein sequence ID" value="PWF27270.1"/>
    <property type="molecule type" value="Genomic_DNA"/>
</dbReference>
<dbReference type="PANTHER" id="PTHR43792">
    <property type="entry name" value="GNAT FAMILY, PUTATIVE (AFU_ORTHOLOGUE AFUA_3G00765)-RELATED-RELATED"/>
    <property type="match status" value="1"/>
</dbReference>
<evidence type="ECO:0000313" key="3">
    <source>
        <dbReference type="Proteomes" id="UP000245283"/>
    </source>
</evidence>
<comment type="caution">
    <text evidence="2">The sequence shown here is derived from an EMBL/GenBank/DDBJ whole genome shotgun (WGS) entry which is preliminary data.</text>
</comment>
<gene>
    <name evidence="2" type="ORF">DD236_02425</name>
</gene>
<name>A0A2V1KAD4_9ACTO</name>